<dbReference type="Gene3D" id="3.30.1330.30">
    <property type="match status" value="1"/>
</dbReference>
<dbReference type="InterPro" id="IPR029064">
    <property type="entry name" value="Ribosomal_eL30-like_sf"/>
</dbReference>
<feature type="domain" description="Ribosomal protein eL8/eL30/eS12/Gadd45" evidence="1">
    <location>
        <begin position="4"/>
        <end position="82"/>
    </location>
</feature>
<dbReference type="Proteomes" id="UP000198694">
    <property type="component" value="Unassembled WGS sequence"/>
</dbReference>
<name>A0A1G9D3M1_9BACI</name>
<sequence>MSYEKVAQVKTGLIIGTKQTMKAMKNGEVSEVVIADDADQQITSKVSRLANDLGIPCDRVDSKKKLGEACGIDVGTATVAIKQ</sequence>
<dbReference type="STRING" id="407036.SAMN05216243_3636"/>
<dbReference type="RefSeq" id="WP_093217310.1">
    <property type="nucleotide sequence ID" value="NZ_FNFL01000009.1"/>
</dbReference>
<dbReference type="AlphaFoldDB" id="A0A1G9D3M1"/>
<dbReference type="NCBIfam" id="NF010125">
    <property type="entry name" value="PRK13602.1"/>
    <property type="match status" value="1"/>
</dbReference>
<keyword evidence="3" id="KW-1185">Reference proteome</keyword>
<accession>A0A1G9D3M1</accession>
<dbReference type="EMBL" id="FNFL01000009">
    <property type="protein sequence ID" value="SDK58284.1"/>
    <property type="molecule type" value="Genomic_DNA"/>
</dbReference>
<keyword evidence="2" id="KW-0689">Ribosomal protein</keyword>
<evidence type="ECO:0000259" key="1">
    <source>
        <dbReference type="Pfam" id="PF01248"/>
    </source>
</evidence>
<evidence type="ECO:0000313" key="3">
    <source>
        <dbReference type="Proteomes" id="UP000198694"/>
    </source>
</evidence>
<proteinExistence type="predicted"/>
<gene>
    <name evidence="2" type="ORF">SAMN05216243_3636</name>
</gene>
<dbReference type="InterPro" id="IPR004038">
    <property type="entry name" value="Ribosomal_eL8/eL30/eS12/Gad45"/>
</dbReference>
<dbReference type="GO" id="GO:0005840">
    <property type="term" value="C:ribosome"/>
    <property type="evidence" value="ECO:0007669"/>
    <property type="project" value="UniProtKB-KW"/>
</dbReference>
<keyword evidence="2" id="KW-0687">Ribonucleoprotein</keyword>
<protein>
    <submittedName>
        <fullName evidence="2">Large subunit ribosomal protein L7A</fullName>
    </submittedName>
</protein>
<evidence type="ECO:0000313" key="2">
    <source>
        <dbReference type="EMBL" id="SDK58284.1"/>
    </source>
</evidence>
<dbReference type="OrthoDB" id="2353623at2"/>
<dbReference type="Pfam" id="PF01248">
    <property type="entry name" value="Ribosomal_L7Ae"/>
    <property type="match status" value="1"/>
</dbReference>
<reference evidence="2 3" key="1">
    <citation type="submission" date="2016-10" db="EMBL/GenBank/DDBJ databases">
        <authorList>
            <person name="de Groot N.N."/>
        </authorList>
    </citation>
    <scope>NUCLEOTIDE SEQUENCE [LARGE SCALE GENOMIC DNA]</scope>
    <source>
        <strain evidence="2 3">CGMCC 1.6502</strain>
    </source>
</reference>
<organism evidence="2 3">
    <name type="scientific">Sediminibacillus albus</name>
    <dbReference type="NCBI Taxonomy" id="407036"/>
    <lineage>
        <taxon>Bacteria</taxon>
        <taxon>Bacillati</taxon>
        <taxon>Bacillota</taxon>
        <taxon>Bacilli</taxon>
        <taxon>Bacillales</taxon>
        <taxon>Bacillaceae</taxon>
        <taxon>Sediminibacillus</taxon>
    </lineage>
</organism>
<dbReference type="SUPFAM" id="SSF55315">
    <property type="entry name" value="L30e-like"/>
    <property type="match status" value="1"/>
</dbReference>